<comment type="caution">
    <text evidence="2">The sequence shown here is derived from an EMBL/GenBank/DDBJ whole genome shotgun (WGS) entry which is preliminary data.</text>
</comment>
<gene>
    <name evidence="2" type="ORF">PCOR1329_LOCUS10051</name>
</gene>
<feature type="region of interest" description="Disordered" evidence="1">
    <location>
        <begin position="1"/>
        <end position="124"/>
    </location>
</feature>
<proteinExistence type="predicted"/>
<evidence type="ECO:0000313" key="2">
    <source>
        <dbReference type="EMBL" id="CAK0802569.1"/>
    </source>
</evidence>
<reference evidence="2" key="1">
    <citation type="submission" date="2023-10" db="EMBL/GenBank/DDBJ databases">
        <authorList>
            <person name="Chen Y."/>
            <person name="Shah S."/>
            <person name="Dougan E. K."/>
            <person name="Thang M."/>
            <person name="Chan C."/>
        </authorList>
    </citation>
    <scope>NUCLEOTIDE SEQUENCE [LARGE SCALE GENOMIC DNA]</scope>
</reference>
<dbReference type="Proteomes" id="UP001189429">
    <property type="component" value="Unassembled WGS sequence"/>
</dbReference>
<keyword evidence="3" id="KW-1185">Reference proteome</keyword>
<evidence type="ECO:0000313" key="3">
    <source>
        <dbReference type="Proteomes" id="UP001189429"/>
    </source>
</evidence>
<name>A0ABN9Q9Q1_9DINO</name>
<sequence>MEVGAAAAPAGGAPSEAPTVIGAKGAEVDAPAGLPQIAGSGNFELQMGETPLAPPPTTSTWATTTPRSALRSASPAPRRGRPASPAARAAAASRYRVCRRSRGAQTSRCDGATFGTHPAAAPPS</sequence>
<accession>A0ABN9Q9Q1</accession>
<feature type="compositionally biased region" description="Low complexity" evidence="1">
    <location>
        <begin position="1"/>
        <end position="18"/>
    </location>
</feature>
<dbReference type="EMBL" id="CAUYUJ010002833">
    <property type="protein sequence ID" value="CAK0802569.1"/>
    <property type="molecule type" value="Genomic_DNA"/>
</dbReference>
<evidence type="ECO:0000256" key="1">
    <source>
        <dbReference type="SAM" id="MobiDB-lite"/>
    </source>
</evidence>
<organism evidence="2 3">
    <name type="scientific">Prorocentrum cordatum</name>
    <dbReference type="NCBI Taxonomy" id="2364126"/>
    <lineage>
        <taxon>Eukaryota</taxon>
        <taxon>Sar</taxon>
        <taxon>Alveolata</taxon>
        <taxon>Dinophyceae</taxon>
        <taxon>Prorocentrales</taxon>
        <taxon>Prorocentraceae</taxon>
        <taxon>Prorocentrum</taxon>
    </lineage>
</organism>
<feature type="compositionally biased region" description="Low complexity" evidence="1">
    <location>
        <begin position="58"/>
        <end position="95"/>
    </location>
</feature>
<protein>
    <submittedName>
        <fullName evidence="2">Uncharacterized protein</fullName>
    </submittedName>
</protein>